<name>A0A497E3K3_UNCAE</name>
<evidence type="ECO:0000313" key="8">
    <source>
        <dbReference type="Proteomes" id="UP000279422"/>
    </source>
</evidence>
<dbReference type="PROSITE" id="PS00584">
    <property type="entry name" value="PFKB_KINASES_2"/>
    <property type="match status" value="1"/>
</dbReference>
<dbReference type="SUPFAM" id="SSF53613">
    <property type="entry name" value="Ribokinase-like"/>
    <property type="match status" value="1"/>
</dbReference>
<dbReference type="PANTHER" id="PTHR43085">
    <property type="entry name" value="HEXOKINASE FAMILY MEMBER"/>
    <property type="match status" value="1"/>
</dbReference>
<dbReference type="InterPro" id="IPR011611">
    <property type="entry name" value="PfkB_dom"/>
</dbReference>
<dbReference type="Proteomes" id="UP000279422">
    <property type="component" value="Unassembled WGS sequence"/>
</dbReference>
<keyword evidence="5" id="KW-0067">ATP-binding</keyword>
<keyword evidence="4 7" id="KW-0418">Kinase</keyword>
<evidence type="ECO:0000256" key="4">
    <source>
        <dbReference type="ARBA" id="ARBA00022777"/>
    </source>
</evidence>
<feature type="domain" description="Carbohydrate kinase PfkB" evidence="6">
    <location>
        <begin position="34"/>
        <end position="302"/>
    </location>
</feature>
<keyword evidence="2" id="KW-0808">Transferase</keyword>
<dbReference type="PANTHER" id="PTHR43085:SF1">
    <property type="entry name" value="PSEUDOURIDINE KINASE-RELATED"/>
    <property type="match status" value="1"/>
</dbReference>
<evidence type="ECO:0000259" key="6">
    <source>
        <dbReference type="Pfam" id="PF00294"/>
    </source>
</evidence>
<evidence type="ECO:0000256" key="1">
    <source>
        <dbReference type="ARBA" id="ARBA00010688"/>
    </source>
</evidence>
<sequence length="315" mass="33951">MELKVGCIGELLVEVMREKVDEPLGRPGTFVGPFPSGAPGIFIDTIARLGIEARFIGTVGKDDFGQMIIDRLKEDGVDISHIKVLDGYTTGVAFVTYFSDGSRKFIYHLSRAATGQIYPEDVDPAYLSGLSYLHIVGSTISINEHCRQSCERAVNLAKDLGVKVSFDPNLRPELLSIEEIRKICQPILGRSDIVFPTADEAMMLTGKKNLKEACMALLKEGPEIVVVKEGKSGSSVFTFEEEFHAPAFKVEEVDPTGAGDCYCAGFVAAILKGTSLKEAARFANAVGALAVTKKGPMEGAPTLNQVNQLISSSGR</sequence>
<dbReference type="InterPro" id="IPR050306">
    <property type="entry name" value="PfkB_Carbo_kinase"/>
</dbReference>
<comment type="similarity">
    <text evidence="1">Belongs to the carbohydrate kinase PfkB family.</text>
</comment>
<dbReference type="Gene3D" id="3.40.1190.20">
    <property type="match status" value="1"/>
</dbReference>
<proteinExistence type="inferred from homology"/>
<reference evidence="7 8" key="1">
    <citation type="submission" date="2018-06" db="EMBL/GenBank/DDBJ databases">
        <title>Extensive metabolic versatility and redundancy in microbially diverse, dynamic hydrothermal sediments.</title>
        <authorList>
            <person name="Dombrowski N."/>
            <person name="Teske A."/>
            <person name="Baker B.J."/>
        </authorList>
    </citation>
    <scope>NUCLEOTIDE SEQUENCE [LARGE SCALE GENOMIC DNA]</scope>
    <source>
        <strain evidence="7">B47_G16</strain>
    </source>
</reference>
<organism evidence="7 8">
    <name type="scientific">Aerophobetes bacterium</name>
    <dbReference type="NCBI Taxonomy" id="2030807"/>
    <lineage>
        <taxon>Bacteria</taxon>
        <taxon>Candidatus Aerophobota</taxon>
    </lineage>
</organism>
<dbReference type="InterPro" id="IPR029056">
    <property type="entry name" value="Ribokinase-like"/>
</dbReference>
<dbReference type="Pfam" id="PF00294">
    <property type="entry name" value="PfkB"/>
    <property type="match status" value="1"/>
</dbReference>
<dbReference type="CDD" id="cd01166">
    <property type="entry name" value="KdgK"/>
    <property type="match status" value="1"/>
</dbReference>
<comment type="caution">
    <text evidence="7">The sequence shown here is derived from an EMBL/GenBank/DDBJ whole genome shotgun (WGS) entry which is preliminary data.</text>
</comment>
<evidence type="ECO:0000256" key="2">
    <source>
        <dbReference type="ARBA" id="ARBA00022679"/>
    </source>
</evidence>
<protein>
    <submittedName>
        <fullName evidence="7">Sugar kinase</fullName>
    </submittedName>
</protein>
<gene>
    <name evidence="7" type="ORF">DRJ00_05275</name>
</gene>
<evidence type="ECO:0000313" key="7">
    <source>
        <dbReference type="EMBL" id="RLE09020.1"/>
    </source>
</evidence>
<dbReference type="GO" id="GO:0016301">
    <property type="term" value="F:kinase activity"/>
    <property type="evidence" value="ECO:0007669"/>
    <property type="project" value="UniProtKB-KW"/>
</dbReference>
<accession>A0A497E3K3</accession>
<dbReference type="InterPro" id="IPR002173">
    <property type="entry name" value="Carboh/pur_kinase_PfkB_CS"/>
</dbReference>
<evidence type="ECO:0000256" key="3">
    <source>
        <dbReference type="ARBA" id="ARBA00022741"/>
    </source>
</evidence>
<evidence type="ECO:0000256" key="5">
    <source>
        <dbReference type="ARBA" id="ARBA00022840"/>
    </source>
</evidence>
<dbReference type="EMBL" id="QMPZ01000068">
    <property type="protein sequence ID" value="RLE09020.1"/>
    <property type="molecule type" value="Genomic_DNA"/>
</dbReference>
<keyword evidence="3" id="KW-0547">Nucleotide-binding</keyword>
<dbReference type="GO" id="GO:0005524">
    <property type="term" value="F:ATP binding"/>
    <property type="evidence" value="ECO:0007669"/>
    <property type="project" value="UniProtKB-KW"/>
</dbReference>
<dbReference type="AlphaFoldDB" id="A0A497E3K3"/>